<keyword evidence="3" id="KW-0812">Transmembrane</keyword>
<dbReference type="GO" id="GO:0016780">
    <property type="term" value="F:phosphotransferase activity, for other substituted phosphate groups"/>
    <property type="evidence" value="ECO:0007669"/>
    <property type="project" value="InterPro"/>
</dbReference>
<evidence type="ECO:0000313" key="4">
    <source>
        <dbReference type="EMBL" id="HHS52082.1"/>
    </source>
</evidence>
<organism evidence="4">
    <name type="scientific">candidate division WOR-3 bacterium</name>
    <dbReference type="NCBI Taxonomy" id="2052148"/>
    <lineage>
        <taxon>Bacteria</taxon>
        <taxon>Bacteria division WOR-3</taxon>
    </lineage>
</organism>
<evidence type="ECO:0000256" key="1">
    <source>
        <dbReference type="ARBA" id="ARBA00022679"/>
    </source>
</evidence>
<dbReference type="Gene3D" id="1.20.120.1760">
    <property type="match status" value="1"/>
</dbReference>
<evidence type="ECO:0000256" key="2">
    <source>
        <dbReference type="RuleBase" id="RU003750"/>
    </source>
</evidence>
<accession>A0A7C6EDG3</accession>
<feature type="transmembrane region" description="Helical" evidence="3">
    <location>
        <begin position="149"/>
        <end position="180"/>
    </location>
</feature>
<protein>
    <submittedName>
        <fullName evidence="4">CDP-alcohol phosphatidyltransferase family protein</fullName>
    </submittedName>
</protein>
<evidence type="ECO:0000256" key="3">
    <source>
        <dbReference type="SAM" id="Phobius"/>
    </source>
</evidence>
<gene>
    <name evidence="4" type="ORF">ENW73_04350</name>
</gene>
<dbReference type="InterPro" id="IPR000462">
    <property type="entry name" value="CDP-OH_P_trans"/>
</dbReference>
<comment type="caution">
    <text evidence="4">The sequence shown here is derived from an EMBL/GenBank/DDBJ whole genome shotgun (WGS) entry which is preliminary data.</text>
</comment>
<dbReference type="GO" id="GO:0016020">
    <property type="term" value="C:membrane"/>
    <property type="evidence" value="ECO:0007669"/>
    <property type="project" value="InterPro"/>
</dbReference>
<reference evidence="4" key="1">
    <citation type="journal article" date="2020" name="mSystems">
        <title>Genome- and Community-Level Interaction Insights into Carbon Utilization and Element Cycling Functions of Hydrothermarchaeota in Hydrothermal Sediment.</title>
        <authorList>
            <person name="Zhou Z."/>
            <person name="Liu Y."/>
            <person name="Xu W."/>
            <person name="Pan J."/>
            <person name="Luo Z.H."/>
            <person name="Li M."/>
        </authorList>
    </citation>
    <scope>NUCLEOTIDE SEQUENCE [LARGE SCALE GENOMIC DNA]</scope>
    <source>
        <strain evidence="4">SpSt-876</strain>
    </source>
</reference>
<dbReference type="PROSITE" id="PS00379">
    <property type="entry name" value="CDP_ALCOHOL_P_TRANSF"/>
    <property type="match status" value="1"/>
</dbReference>
<dbReference type="Pfam" id="PF01066">
    <property type="entry name" value="CDP-OH_P_transf"/>
    <property type="match status" value="1"/>
</dbReference>
<dbReference type="AlphaFoldDB" id="A0A7C6EDG3"/>
<feature type="transmembrane region" description="Helical" evidence="3">
    <location>
        <begin position="50"/>
        <end position="66"/>
    </location>
</feature>
<feature type="transmembrane region" description="Helical" evidence="3">
    <location>
        <begin position="110"/>
        <end position="129"/>
    </location>
</feature>
<keyword evidence="1 2" id="KW-0808">Transferase</keyword>
<dbReference type="GO" id="GO:0008654">
    <property type="term" value="P:phospholipid biosynthetic process"/>
    <property type="evidence" value="ECO:0007669"/>
    <property type="project" value="InterPro"/>
</dbReference>
<dbReference type="EMBL" id="DTLI01000114">
    <property type="protein sequence ID" value="HHS52082.1"/>
    <property type="molecule type" value="Genomic_DNA"/>
</dbReference>
<keyword evidence="3" id="KW-0472">Membrane</keyword>
<keyword evidence="3" id="KW-1133">Transmembrane helix</keyword>
<dbReference type="InterPro" id="IPR048254">
    <property type="entry name" value="CDP_ALCOHOL_P_TRANSF_CS"/>
</dbReference>
<name>A0A7C6EDG3_UNCW3</name>
<sequence length="189" mass="21501">MREAYKSIARKPLQPIVQLLIGLKISPNLLTILSLPISVIVGYFFALGRFPIAGALLLLVGFFDTVDGEVARKSNRINPKGAFLDSTIDRISEFLVFLGIFIFFRENPKITILIFITFFASLLVSYIRARAQGIGNECNTGIFERPVRFIILVLGSFFLTAKFFPIVLWLIFFGCIFTIFQRLYYVLKK</sequence>
<comment type="similarity">
    <text evidence="2">Belongs to the CDP-alcohol phosphatidyltransferase class-I family.</text>
</comment>
<proteinExistence type="inferred from homology"/>
<dbReference type="InterPro" id="IPR043130">
    <property type="entry name" value="CDP-OH_PTrfase_TM_dom"/>
</dbReference>